<comment type="caution">
    <text evidence="9">The sequence shown here is derived from an EMBL/GenBank/DDBJ whole genome shotgun (WGS) entry which is preliminary data.</text>
</comment>
<evidence type="ECO:0000259" key="8">
    <source>
        <dbReference type="Pfam" id="PF22692"/>
    </source>
</evidence>
<evidence type="ECO:0000256" key="2">
    <source>
        <dbReference type="ARBA" id="ARBA00009677"/>
    </source>
</evidence>
<feature type="domain" description="Flagellar hook protein FlgE D2" evidence="7">
    <location>
        <begin position="194"/>
        <end position="338"/>
    </location>
</feature>
<dbReference type="InterPro" id="IPR011491">
    <property type="entry name" value="FlgE_D2"/>
</dbReference>
<organism evidence="9 10">
    <name type="scientific">Kordiimonas lipolytica</name>
    <dbReference type="NCBI Taxonomy" id="1662421"/>
    <lineage>
        <taxon>Bacteria</taxon>
        <taxon>Pseudomonadati</taxon>
        <taxon>Pseudomonadota</taxon>
        <taxon>Alphaproteobacteria</taxon>
        <taxon>Kordiimonadales</taxon>
        <taxon>Kordiimonadaceae</taxon>
        <taxon>Kordiimonas</taxon>
    </lineage>
</organism>
<dbReference type="RefSeq" id="WP_068150092.1">
    <property type="nucleotide sequence ID" value="NZ_JBHSCR010000006.1"/>
</dbReference>
<evidence type="ECO:0000259" key="6">
    <source>
        <dbReference type="Pfam" id="PF06429"/>
    </source>
</evidence>
<dbReference type="InterPro" id="IPR037058">
    <property type="entry name" value="Falgellar_hook_FlgE_sf"/>
</dbReference>
<feature type="domain" description="Flagellar basal-body/hook protein C-terminal" evidence="6">
    <location>
        <begin position="414"/>
        <end position="457"/>
    </location>
</feature>
<comment type="subcellular location">
    <subcellularLocation>
        <location evidence="1 5">Bacterial flagellum basal body</location>
    </subcellularLocation>
</comment>
<evidence type="ECO:0000313" key="10">
    <source>
        <dbReference type="Proteomes" id="UP001595776"/>
    </source>
</evidence>
<dbReference type="Gene3D" id="2.60.98.20">
    <property type="entry name" value="Flagellar hook protein FlgE"/>
    <property type="match status" value="1"/>
</dbReference>
<dbReference type="Pfam" id="PF07559">
    <property type="entry name" value="FlgE_D2"/>
    <property type="match status" value="1"/>
</dbReference>
<dbReference type="InterPro" id="IPR010930">
    <property type="entry name" value="Flg_bb/hook_C_dom"/>
</dbReference>
<reference evidence="10" key="1">
    <citation type="journal article" date="2019" name="Int. J. Syst. Evol. Microbiol.">
        <title>The Global Catalogue of Microorganisms (GCM) 10K type strain sequencing project: providing services to taxonomists for standard genome sequencing and annotation.</title>
        <authorList>
            <consortium name="The Broad Institute Genomics Platform"/>
            <consortium name="The Broad Institute Genome Sequencing Center for Infectious Disease"/>
            <person name="Wu L."/>
            <person name="Ma J."/>
        </authorList>
    </citation>
    <scope>NUCLEOTIDE SEQUENCE [LARGE SCALE GENOMIC DNA]</scope>
    <source>
        <strain evidence="10">CGMCC 1.15304</strain>
    </source>
</reference>
<dbReference type="PANTHER" id="PTHR30435">
    <property type="entry name" value="FLAGELLAR PROTEIN"/>
    <property type="match status" value="1"/>
</dbReference>
<accession>A0ABV8UBJ6</accession>
<evidence type="ECO:0000256" key="5">
    <source>
        <dbReference type="RuleBase" id="RU362116"/>
    </source>
</evidence>
<evidence type="ECO:0000256" key="4">
    <source>
        <dbReference type="ARBA" id="ARBA00023143"/>
    </source>
</evidence>
<keyword evidence="4 5" id="KW-0975">Bacterial flagellum</keyword>
<dbReference type="PANTHER" id="PTHR30435:SF1">
    <property type="entry name" value="FLAGELLAR HOOK PROTEIN FLGE"/>
    <property type="match status" value="1"/>
</dbReference>
<dbReference type="Proteomes" id="UP001595776">
    <property type="component" value="Unassembled WGS sequence"/>
</dbReference>
<protein>
    <recommendedName>
        <fullName evidence="3 5">Flagellar hook protein FlgE</fullName>
    </recommendedName>
</protein>
<name>A0ABV8UBJ6_9PROT</name>
<gene>
    <name evidence="9" type="ORF">ACFO5Q_09995</name>
</gene>
<dbReference type="EMBL" id="JBHSCR010000006">
    <property type="protein sequence ID" value="MFC4348176.1"/>
    <property type="molecule type" value="Genomic_DNA"/>
</dbReference>
<sequence>MAFTALAAGVSGLQSFTEGVGVIADNITNVNTIGYKETRARFSTLVTETAALSSYSPGGVRAFSDTLVSKQGLLQPSASATDLSVDGAGFFVVRDGTDAEDAAGEVLYTRAGSFTQDSRGFLKNTAGLYLMGWPVAADGSITNNQNDLDELSPININELNSLGSATQNVSLRANVNASATEIDGAAYTLGDLATGTTTAELETNIQVYDSLGRQHTVIVAAAKVDNAANTWNYELYFDDSSVLTAAHTNGIVASGQLVFNTDGSIDLASTTMDDIGGNPVDLSLGETLTFDYATNATDGATVEVEQGAITFDFGTDAETDGFSQTDNASNLLSSSVDGANFENVNGVSIGEDGNVTAIFDNGLTLTVFKLPVATFQNADGLTRRQGNAFGLSDLSGTPSFQQAGRGGAGSIAPNSLEQSTVDLANEFSELIKVQRAFSASTRIITTSDEILEELTRL</sequence>
<dbReference type="InterPro" id="IPR037925">
    <property type="entry name" value="FlgE/F/G-like"/>
</dbReference>
<dbReference type="Pfam" id="PF22692">
    <property type="entry name" value="LlgE_F_G_D1"/>
    <property type="match status" value="1"/>
</dbReference>
<dbReference type="SUPFAM" id="SSF117143">
    <property type="entry name" value="Flagellar hook protein flgE"/>
    <property type="match status" value="1"/>
</dbReference>
<comment type="similarity">
    <text evidence="2 5">Belongs to the flagella basal body rod proteins family.</text>
</comment>
<keyword evidence="9" id="KW-0966">Cell projection</keyword>
<evidence type="ECO:0000259" key="7">
    <source>
        <dbReference type="Pfam" id="PF07559"/>
    </source>
</evidence>
<keyword evidence="9" id="KW-0282">Flagellum</keyword>
<dbReference type="InterPro" id="IPR020013">
    <property type="entry name" value="Flagellar_FlgE/F/G"/>
</dbReference>
<comment type="function">
    <text evidence="5">A flexible structure which links the flagellar filament to the drive apparatus in the basal body.</text>
</comment>
<dbReference type="NCBIfam" id="TIGR03506">
    <property type="entry name" value="FlgEFG_subfam"/>
    <property type="match status" value="1"/>
</dbReference>
<dbReference type="Pfam" id="PF06429">
    <property type="entry name" value="Flg_bbr_C"/>
    <property type="match status" value="1"/>
</dbReference>
<keyword evidence="9" id="KW-0969">Cilium</keyword>
<dbReference type="InterPro" id="IPR053967">
    <property type="entry name" value="LlgE_F_G-like_D1"/>
</dbReference>
<evidence type="ECO:0000256" key="3">
    <source>
        <dbReference type="ARBA" id="ARBA00019015"/>
    </source>
</evidence>
<keyword evidence="10" id="KW-1185">Reference proteome</keyword>
<feature type="domain" description="Flagellar hook protein FlgE/F/G-like D1" evidence="8">
    <location>
        <begin position="85"/>
        <end position="157"/>
    </location>
</feature>
<evidence type="ECO:0000313" key="9">
    <source>
        <dbReference type="EMBL" id="MFC4348176.1"/>
    </source>
</evidence>
<proteinExistence type="inferred from homology"/>
<evidence type="ECO:0000256" key="1">
    <source>
        <dbReference type="ARBA" id="ARBA00004117"/>
    </source>
</evidence>